<dbReference type="OrthoDB" id="529367at2759"/>
<evidence type="ECO:0000256" key="1">
    <source>
        <dbReference type="ARBA" id="ARBA00004141"/>
    </source>
</evidence>
<evidence type="ECO:0000256" key="6">
    <source>
        <dbReference type="PIRSR" id="PIRSR604254-1"/>
    </source>
</evidence>
<keyword evidence="6" id="KW-0862">Zinc</keyword>
<evidence type="ECO:0000313" key="8">
    <source>
        <dbReference type="EMBL" id="EXL66029.1"/>
    </source>
</evidence>
<feature type="transmembrane region" description="Helical" evidence="7">
    <location>
        <begin position="70"/>
        <end position="90"/>
    </location>
</feature>
<evidence type="ECO:0000256" key="5">
    <source>
        <dbReference type="ARBA" id="ARBA00023136"/>
    </source>
</evidence>
<feature type="binding site" evidence="6">
    <location>
        <position position="91"/>
    </location>
    <ligand>
        <name>Zn(2+)</name>
        <dbReference type="ChEBI" id="CHEBI:29105"/>
    </ligand>
</feature>
<sequence>MPKWFQHESNERILYGYRDISGPFQASMCSLLYIHNESVNIYTHLIPAVFSLLGQQYLASRYSGVTGVDFTPFSIFMSTAVTCLSLSAIYHTLMNHSKRVEHLCRDESSSSPIRNRTQYPNLSMSKEHLNDRCI</sequence>
<evidence type="ECO:0000256" key="4">
    <source>
        <dbReference type="ARBA" id="ARBA00022989"/>
    </source>
</evidence>
<gene>
    <name evidence="8" type="ORF">FOPG_17778</name>
</gene>
<dbReference type="PANTHER" id="PTHR20855:SF52">
    <property type="entry name" value="ADIPONECTIN RECEPTOR PROTEIN"/>
    <property type="match status" value="1"/>
</dbReference>
<dbReference type="GO" id="GO:0016020">
    <property type="term" value="C:membrane"/>
    <property type="evidence" value="ECO:0007669"/>
    <property type="project" value="UniProtKB-SubCell"/>
</dbReference>
<evidence type="ECO:0000256" key="2">
    <source>
        <dbReference type="ARBA" id="ARBA00007018"/>
    </source>
</evidence>
<reference evidence="8" key="2">
    <citation type="submission" date="2014-03" db="EMBL/GenBank/DDBJ databases">
        <title>The Genome Annotation of Fusarium oxysporum PHW808.</title>
        <authorList>
            <consortium name="The Broad Institute Genomics Platform"/>
            <person name="Ma L.-J."/>
            <person name="Corby-Kistler H."/>
            <person name="Broz K."/>
            <person name="Gale L.R."/>
            <person name="Jonkers W."/>
            <person name="O'Donnell K."/>
            <person name="Ploetz R."/>
            <person name="Steinberg C."/>
            <person name="Schwartz D.C."/>
            <person name="VanEtten H."/>
            <person name="Zhou S."/>
            <person name="Young S.K."/>
            <person name="Zeng Q."/>
            <person name="Gargeya S."/>
            <person name="Fitzgerald M."/>
            <person name="Abouelleil A."/>
            <person name="Alvarado L."/>
            <person name="Chapman S.B."/>
            <person name="Gainer-Dewar J."/>
            <person name="Goldberg J."/>
            <person name="Griggs A."/>
            <person name="Gujja S."/>
            <person name="Hansen M."/>
            <person name="Howarth C."/>
            <person name="Imamovic A."/>
            <person name="Ireland A."/>
            <person name="Larimer J."/>
            <person name="McCowan C."/>
            <person name="Murphy C."/>
            <person name="Pearson M."/>
            <person name="Poon T.W."/>
            <person name="Priest M."/>
            <person name="Roberts A."/>
            <person name="Saif S."/>
            <person name="Shea T."/>
            <person name="Sykes S."/>
            <person name="Wortman J."/>
            <person name="Nusbaum C."/>
            <person name="Birren B."/>
        </authorList>
    </citation>
    <scope>NUCLEOTIDE SEQUENCE</scope>
    <source>
        <strain evidence="8">54008</strain>
    </source>
</reference>
<comment type="subcellular location">
    <subcellularLocation>
        <location evidence="1">Membrane</location>
        <topology evidence="1">Multi-pass membrane protein</topology>
    </subcellularLocation>
</comment>
<proteinExistence type="inferred from homology"/>
<name>X0HY33_FUSOX</name>
<dbReference type="InterPro" id="IPR004254">
    <property type="entry name" value="AdipoR/HlyIII-related"/>
</dbReference>
<dbReference type="GO" id="GO:0038023">
    <property type="term" value="F:signaling receptor activity"/>
    <property type="evidence" value="ECO:0007669"/>
    <property type="project" value="TreeGrafter"/>
</dbReference>
<dbReference type="Proteomes" id="UP000030676">
    <property type="component" value="Unassembled WGS sequence"/>
</dbReference>
<dbReference type="GO" id="GO:0006882">
    <property type="term" value="P:intracellular zinc ion homeostasis"/>
    <property type="evidence" value="ECO:0007669"/>
    <property type="project" value="TreeGrafter"/>
</dbReference>
<reference evidence="8" key="1">
    <citation type="submission" date="2011-11" db="EMBL/GenBank/DDBJ databases">
        <title>The Genome Sequence of Fusarium oxysporum PHW808.</title>
        <authorList>
            <consortium name="The Broad Institute Genome Sequencing Platform"/>
            <person name="Ma L.-J."/>
            <person name="Gale L.R."/>
            <person name="Schwartz D.C."/>
            <person name="Zhou S."/>
            <person name="Corby-Kistler H."/>
            <person name="Young S.K."/>
            <person name="Zeng Q."/>
            <person name="Gargeya S."/>
            <person name="Fitzgerald M."/>
            <person name="Haas B."/>
            <person name="Abouelleil A."/>
            <person name="Alvarado L."/>
            <person name="Arachchi H.M."/>
            <person name="Berlin A."/>
            <person name="Brown A."/>
            <person name="Chapman S.B."/>
            <person name="Chen Z."/>
            <person name="Dunbar C."/>
            <person name="Freedman E."/>
            <person name="Gearin G."/>
            <person name="Goldberg J."/>
            <person name="Griggs A."/>
            <person name="Gujja S."/>
            <person name="Heiman D."/>
            <person name="Howarth C."/>
            <person name="Larson L."/>
            <person name="Lui A."/>
            <person name="MacDonald P.J.P."/>
            <person name="Montmayeur A."/>
            <person name="Murphy C."/>
            <person name="Neiman D."/>
            <person name="Pearson M."/>
            <person name="Priest M."/>
            <person name="Roberts A."/>
            <person name="Saif S."/>
            <person name="Shea T."/>
            <person name="Shenoy N."/>
            <person name="Sisk P."/>
            <person name="Stolte C."/>
            <person name="Sykes S."/>
            <person name="Wortman J."/>
            <person name="Nusbaum C."/>
            <person name="Birren B."/>
        </authorList>
    </citation>
    <scope>NUCLEOTIDE SEQUENCE [LARGE SCALE GENOMIC DNA]</scope>
    <source>
        <strain evidence="8">54008</strain>
    </source>
</reference>
<keyword evidence="3 7" id="KW-0812">Transmembrane</keyword>
<dbReference type="AlphaFoldDB" id="X0HY33"/>
<comment type="similarity">
    <text evidence="2">Belongs to the ADIPOR family.</text>
</comment>
<dbReference type="PANTHER" id="PTHR20855">
    <property type="entry name" value="ADIPOR/PROGESTIN RECEPTOR-RELATED"/>
    <property type="match status" value="1"/>
</dbReference>
<dbReference type="Pfam" id="PF03006">
    <property type="entry name" value="HlyIII"/>
    <property type="match status" value="1"/>
</dbReference>
<dbReference type="EMBL" id="KK033513">
    <property type="protein sequence ID" value="EXL66029.1"/>
    <property type="molecule type" value="Genomic_DNA"/>
</dbReference>
<evidence type="ECO:0000256" key="7">
    <source>
        <dbReference type="SAM" id="Phobius"/>
    </source>
</evidence>
<dbReference type="GO" id="GO:0046872">
    <property type="term" value="F:metal ion binding"/>
    <property type="evidence" value="ECO:0007669"/>
    <property type="project" value="UniProtKB-KW"/>
</dbReference>
<organism evidence="8">
    <name type="scientific">Fusarium oxysporum f. sp. conglutinans race 2 54008</name>
    <dbReference type="NCBI Taxonomy" id="1089457"/>
    <lineage>
        <taxon>Eukaryota</taxon>
        <taxon>Fungi</taxon>
        <taxon>Dikarya</taxon>
        <taxon>Ascomycota</taxon>
        <taxon>Pezizomycotina</taxon>
        <taxon>Sordariomycetes</taxon>
        <taxon>Hypocreomycetidae</taxon>
        <taxon>Hypocreales</taxon>
        <taxon>Nectriaceae</taxon>
        <taxon>Fusarium</taxon>
        <taxon>Fusarium oxysporum species complex</taxon>
    </lineage>
</organism>
<keyword evidence="6" id="KW-0479">Metal-binding</keyword>
<dbReference type="HOGENOM" id="CLU_1896318_0_0_1"/>
<accession>X0HY33</accession>
<evidence type="ECO:0000256" key="3">
    <source>
        <dbReference type="ARBA" id="ARBA00022692"/>
    </source>
</evidence>
<keyword evidence="4 7" id="KW-1133">Transmembrane helix</keyword>
<keyword evidence="5 7" id="KW-0472">Membrane</keyword>
<protein>
    <submittedName>
        <fullName evidence="8">Uncharacterized protein</fullName>
    </submittedName>
</protein>